<comment type="cofactor">
    <cofactor evidence="1 9">
        <name>pyridoxal 5'-phosphate</name>
        <dbReference type="ChEBI" id="CHEBI:597326"/>
    </cofactor>
</comment>
<name>A0A060SKR0_PYCCI</name>
<dbReference type="PANTHER" id="PTHR11482">
    <property type="entry name" value="ARGININE/DIAMINOPIMELATE/ORNITHINE DECARBOXYLASE"/>
    <property type="match status" value="1"/>
</dbReference>
<dbReference type="EMBL" id="CCBP010000240">
    <property type="protein sequence ID" value="CDO75107.1"/>
    <property type="molecule type" value="Genomic_DNA"/>
</dbReference>
<comment type="subunit">
    <text evidence="7">Homodimer. Only the dimer is catalytically active, as the active sites are constructed of residues from both monomers.</text>
</comment>
<accession>A0A060SKR0</accession>
<dbReference type="SUPFAM" id="SSF51419">
    <property type="entry name" value="PLP-binding barrel"/>
    <property type="match status" value="1"/>
</dbReference>
<dbReference type="InterPro" id="IPR022653">
    <property type="entry name" value="De-COase2_pyr-phos_BS"/>
</dbReference>
<dbReference type="PANTHER" id="PTHR11482:SF6">
    <property type="entry name" value="ORNITHINE DECARBOXYLASE 1-RELATED"/>
    <property type="match status" value="1"/>
</dbReference>
<dbReference type="InterPro" id="IPR022644">
    <property type="entry name" value="De-COase2_N"/>
</dbReference>
<evidence type="ECO:0000313" key="12">
    <source>
        <dbReference type="Proteomes" id="UP000029665"/>
    </source>
</evidence>
<dbReference type="FunFam" id="3.20.20.10:FF:000005">
    <property type="entry name" value="Ornithine decarboxylase"/>
    <property type="match status" value="1"/>
</dbReference>
<dbReference type="Gene3D" id="3.20.20.10">
    <property type="entry name" value="Alanine racemase"/>
    <property type="match status" value="1"/>
</dbReference>
<evidence type="ECO:0000256" key="1">
    <source>
        <dbReference type="ARBA" id="ARBA00001933"/>
    </source>
</evidence>
<evidence type="ECO:0000256" key="5">
    <source>
        <dbReference type="ARBA" id="ARBA00034115"/>
    </source>
</evidence>
<proteinExistence type="inferred from homology"/>
<dbReference type="HOGENOM" id="CLU_026444_1_2_1"/>
<dbReference type="Proteomes" id="UP000029665">
    <property type="component" value="Unassembled WGS sequence"/>
</dbReference>
<dbReference type="OrthoDB" id="5034579at2759"/>
<comment type="catalytic activity">
    <reaction evidence="8">
        <text>L-ornithine + H(+) = putrescine + CO2</text>
        <dbReference type="Rhea" id="RHEA:22964"/>
        <dbReference type="ChEBI" id="CHEBI:15378"/>
        <dbReference type="ChEBI" id="CHEBI:16526"/>
        <dbReference type="ChEBI" id="CHEBI:46911"/>
        <dbReference type="ChEBI" id="CHEBI:326268"/>
        <dbReference type="EC" id="4.1.1.17"/>
    </reaction>
</comment>
<dbReference type="PRINTS" id="PR01179">
    <property type="entry name" value="ODADCRBXLASE"/>
</dbReference>
<dbReference type="Gene3D" id="2.40.37.10">
    <property type="entry name" value="Lyase, Ornithine Decarboxylase, Chain A, domain 1"/>
    <property type="match status" value="1"/>
</dbReference>
<dbReference type="Pfam" id="PF02784">
    <property type="entry name" value="Orn_Arg_deC_N"/>
    <property type="match status" value="1"/>
</dbReference>
<dbReference type="InterPro" id="IPR000183">
    <property type="entry name" value="Orn/DAP/Arg_de-COase"/>
</dbReference>
<evidence type="ECO:0000256" key="7">
    <source>
        <dbReference type="ARBA" id="ARBA00046672"/>
    </source>
</evidence>
<protein>
    <recommendedName>
        <fullName evidence="6">ornithine decarboxylase</fullName>
        <ecNumber evidence="6">4.1.1.17</ecNumber>
    </recommendedName>
</protein>
<evidence type="ECO:0000256" key="3">
    <source>
        <dbReference type="ARBA" id="ARBA00022898"/>
    </source>
</evidence>
<dbReference type="PROSITE" id="PS00878">
    <property type="entry name" value="ODR_DC_2_1"/>
    <property type="match status" value="1"/>
</dbReference>
<evidence type="ECO:0000256" key="2">
    <source>
        <dbReference type="ARBA" id="ARBA00008872"/>
    </source>
</evidence>
<feature type="active site" description="Proton donor" evidence="9">
    <location>
        <position position="430"/>
    </location>
</feature>
<evidence type="ECO:0000256" key="8">
    <source>
        <dbReference type="ARBA" id="ARBA00049127"/>
    </source>
</evidence>
<organism evidence="11 12">
    <name type="scientific">Pycnoporus cinnabarinus</name>
    <name type="common">Cinnabar-red polypore</name>
    <name type="synonym">Trametes cinnabarina</name>
    <dbReference type="NCBI Taxonomy" id="5643"/>
    <lineage>
        <taxon>Eukaryota</taxon>
        <taxon>Fungi</taxon>
        <taxon>Dikarya</taxon>
        <taxon>Basidiomycota</taxon>
        <taxon>Agaricomycotina</taxon>
        <taxon>Agaricomycetes</taxon>
        <taxon>Polyporales</taxon>
        <taxon>Polyporaceae</taxon>
        <taxon>Trametes</taxon>
    </lineage>
</organism>
<gene>
    <name evidence="11" type="ORF">BN946_scf185010.g32</name>
</gene>
<evidence type="ECO:0000256" key="6">
    <source>
        <dbReference type="ARBA" id="ARBA00034138"/>
    </source>
</evidence>
<reference evidence="11" key="1">
    <citation type="submission" date="2014-01" db="EMBL/GenBank/DDBJ databases">
        <title>The genome of the white-rot fungus Pycnoporus cinnabarinus: a basidiomycete model with a versatile arsenal for lignocellulosic biomass breakdown.</title>
        <authorList>
            <person name="Levasseur A."/>
            <person name="Lomascolo A."/>
            <person name="Ruiz-Duenas F.J."/>
            <person name="Uzan E."/>
            <person name="Piumi F."/>
            <person name="Kues U."/>
            <person name="Ram A.F.J."/>
            <person name="Murat C."/>
            <person name="Haon M."/>
            <person name="Benoit I."/>
            <person name="Arfi Y."/>
            <person name="Chevret D."/>
            <person name="Drula E."/>
            <person name="Kwon M.J."/>
            <person name="Gouret P."/>
            <person name="Lesage-Meessen L."/>
            <person name="Lombard V."/>
            <person name="Mariette J."/>
            <person name="Noirot C."/>
            <person name="Park J."/>
            <person name="Patyshakuliyeva A."/>
            <person name="Wieneger R.A.B."/>
            <person name="Wosten H.A.B."/>
            <person name="Martin F."/>
            <person name="Coutinho P.M."/>
            <person name="de Vries R."/>
            <person name="Martinez A.T."/>
            <person name="Klopp C."/>
            <person name="Pontarotti P."/>
            <person name="Henrissat B."/>
            <person name="Record E."/>
        </authorList>
    </citation>
    <scope>NUCLEOTIDE SEQUENCE [LARGE SCALE GENOMIC DNA]</scope>
    <source>
        <strain evidence="11">BRFM137</strain>
    </source>
</reference>
<dbReference type="InterPro" id="IPR009006">
    <property type="entry name" value="Ala_racemase/Decarboxylase_C"/>
</dbReference>
<dbReference type="AlphaFoldDB" id="A0A060SKR0"/>
<comment type="similarity">
    <text evidence="2">Belongs to the Orn/Lys/Arg decarboxylase class-II family.</text>
</comment>
<evidence type="ECO:0000256" key="4">
    <source>
        <dbReference type="ARBA" id="ARBA00023239"/>
    </source>
</evidence>
<dbReference type="InterPro" id="IPR002433">
    <property type="entry name" value="Orn_de-COase"/>
</dbReference>
<comment type="caution">
    <text evidence="11">The sequence shown here is derived from an EMBL/GenBank/DDBJ whole genome shotgun (WGS) entry which is preliminary data.</text>
</comment>
<dbReference type="EC" id="4.1.1.17" evidence="6"/>
<evidence type="ECO:0000256" key="9">
    <source>
        <dbReference type="PIRSR" id="PIRSR600183-50"/>
    </source>
</evidence>
<dbReference type="InterPro" id="IPR029066">
    <property type="entry name" value="PLP-binding_barrel"/>
</dbReference>
<comment type="pathway">
    <text evidence="5">Amine and polyamine biosynthesis; putrescine biosynthesis via L-ornithine pathway; putrescine from L-ornithine: step 1/1.</text>
</comment>
<evidence type="ECO:0000259" key="10">
    <source>
        <dbReference type="Pfam" id="PF02784"/>
    </source>
</evidence>
<dbReference type="OMA" id="SFFVCDL"/>
<feature type="modified residue" description="N6-(pyridoxal phosphate)lysine" evidence="9">
    <location>
        <position position="138"/>
    </location>
</feature>
<dbReference type="GO" id="GO:0033387">
    <property type="term" value="P:putrescine biosynthetic process from arginine, via ornithine"/>
    <property type="evidence" value="ECO:0007669"/>
    <property type="project" value="TreeGrafter"/>
</dbReference>
<keyword evidence="3 9" id="KW-0663">Pyridoxal phosphate</keyword>
<dbReference type="PRINTS" id="PR01182">
    <property type="entry name" value="ORNDCRBXLASE"/>
</dbReference>
<dbReference type="GO" id="GO:0005737">
    <property type="term" value="C:cytoplasm"/>
    <property type="evidence" value="ECO:0007669"/>
    <property type="project" value="TreeGrafter"/>
</dbReference>
<keyword evidence="12" id="KW-1185">Reference proteome</keyword>
<feature type="domain" description="Orn/DAP/Arg decarboxylase 2 N-terminal" evidence="10">
    <location>
        <begin position="115"/>
        <end position="345"/>
    </location>
</feature>
<dbReference type="STRING" id="5643.A0A060SKR0"/>
<sequence>MSQLEILTAHCPVDFDVVSCSPTLSSSLPRSHNEKYLANLVNGLFPPSHTVHHDNSITHKIADRHYEDEVSIPGLPPLHKGHPDVHLRQGVINSLHLNASGEVDAEKAFFVADLSSVYRQHERWKKLLPEIEPFYAVKCNPDPYVLRLLAALGTGFDCASNREIQQVLELGINPDRIIFANPCKATSFIRSSAKAGVDMMTFDNTDELHKVARTHPGAKLVVRILTDDSKSLCRLGLKYGAPLVTVPALLAKARELKLDVVGVSFHVGSGCYDSSAFADAVMRARTAWDMGKEAGYDFKLLDVGGGFEDATFENTAAVLTEAIDQYFPQRENIRIIAEPGRYYVSKAFSLAANIIARRAPPAPEHGAQEADVDPEHPSVMYYINDGVYGAFNCILFDHQSPQPYVLSMNGSFHVPSSAPLRASSVWGPTCDSMDCVCPMVQLPAGLQVGDWLAFENMGAYTICAASQFNGFEVSRVVYTTGAGPGAVEVREALRAFQG</sequence>
<dbReference type="SUPFAM" id="SSF50621">
    <property type="entry name" value="Alanine racemase C-terminal domain-like"/>
    <property type="match status" value="1"/>
</dbReference>
<keyword evidence="4" id="KW-0456">Lyase</keyword>
<dbReference type="CDD" id="cd00622">
    <property type="entry name" value="PLPDE_III_ODC"/>
    <property type="match status" value="1"/>
</dbReference>
<evidence type="ECO:0000313" key="11">
    <source>
        <dbReference type="EMBL" id="CDO75107.1"/>
    </source>
</evidence>
<dbReference type="GO" id="GO:0004586">
    <property type="term" value="F:ornithine decarboxylase activity"/>
    <property type="evidence" value="ECO:0007669"/>
    <property type="project" value="UniProtKB-EC"/>
</dbReference>